<evidence type="ECO:0000259" key="3">
    <source>
        <dbReference type="Pfam" id="PF24883"/>
    </source>
</evidence>
<evidence type="ECO:0000256" key="1">
    <source>
        <dbReference type="ARBA" id="ARBA00022737"/>
    </source>
</evidence>
<dbReference type="PANTHER" id="PTHR10039:SF14">
    <property type="entry name" value="NACHT DOMAIN-CONTAINING PROTEIN"/>
    <property type="match status" value="1"/>
</dbReference>
<dbReference type="PANTHER" id="PTHR10039">
    <property type="entry name" value="AMELOGENIN"/>
    <property type="match status" value="1"/>
</dbReference>
<protein>
    <recommendedName>
        <fullName evidence="3">Nephrocystin 3-like N-terminal domain-containing protein</fullName>
    </recommendedName>
</protein>
<dbReference type="InterPro" id="IPR027417">
    <property type="entry name" value="P-loop_NTPase"/>
</dbReference>
<reference evidence="4 5" key="1">
    <citation type="journal article" date="2020" name="ISME J.">
        <title>Uncovering the hidden diversity of litter-decomposition mechanisms in mushroom-forming fungi.</title>
        <authorList>
            <person name="Floudas D."/>
            <person name="Bentzer J."/>
            <person name="Ahren D."/>
            <person name="Johansson T."/>
            <person name="Persson P."/>
            <person name="Tunlid A."/>
        </authorList>
    </citation>
    <scope>NUCLEOTIDE SEQUENCE [LARGE SCALE GENOMIC DNA]</scope>
    <source>
        <strain evidence="4 5">CBS 175.51</strain>
    </source>
</reference>
<keyword evidence="1" id="KW-0677">Repeat</keyword>
<organism evidence="4 5">
    <name type="scientific">Ephemerocybe angulata</name>
    <dbReference type="NCBI Taxonomy" id="980116"/>
    <lineage>
        <taxon>Eukaryota</taxon>
        <taxon>Fungi</taxon>
        <taxon>Dikarya</taxon>
        <taxon>Basidiomycota</taxon>
        <taxon>Agaricomycotina</taxon>
        <taxon>Agaricomycetes</taxon>
        <taxon>Agaricomycetidae</taxon>
        <taxon>Agaricales</taxon>
        <taxon>Agaricineae</taxon>
        <taxon>Psathyrellaceae</taxon>
        <taxon>Ephemerocybe</taxon>
    </lineage>
</organism>
<evidence type="ECO:0000313" key="5">
    <source>
        <dbReference type="Proteomes" id="UP000541558"/>
    </source>
</evidence>
<dbReference type="Pfam" id="PF24883">
    <property type="entry name" value="NPHP3_N"/>
    <property type="match status" value="1"/>
</dbReference>
<name>A0A8H5C6U6_9AGAR</name>
<evidence type="ECO:0000313" key="4">
    <source>
        <dbReference type="EMBL" id="KAF5335213.1"/>
    </source>
</evidence>
<keyword evidence="5" id="KW-1185">Reference proteome</keyword>
<dbReference type="InterPro" id="IPR056884">
    <property type="entry name" value="NPHP3-like_N"/>
</dbReference>
<feature type="domain" description="Nephrocystin 3-like N-terminal" evidence="3">
    <location>
        <begin position="152"/>
        <end position="319"/>
    </location>
</feature>
<feature type="compositionally biased region" description="Polar residues" evidence="2">
    <location>
        <begin position="1"/>
        <end position="11"/>
    </location>
</feature>
<proteinExistence type="predicted"/>
<dbReference type="SUPFAM" id="SSF52540">
    <property type="entry name" value="P-loop containing nucleoside triphosphate hydrolases"/>
    <property type="match status" value="1"/>
</dbReference>
<comment type="caution">
    <text evidence="4">The sequence shown here is derived from an EMBL/GenBank/DDBJ whole genome shotgun (WGS) entry which is preliminary data.</text>
</comment>
<evidence type="ECO:0000256" key="2">
    <source>
        <dbReference type="SAM" id="MobiDB-lite"/>
    </source>
</evidence>
<feature type="region of interest" description="Disordered" evidence="2">
    <location>
        <begin position="1"/>
        <end position="33"/>
    </location>
</feature>
<accession>A0A8H5C6U6</accession>
<dbReference type="EMBL" id="JAACJK010000064">
    <property type="protein sequence ID" value="KAF5335213.1"/>
    <property type="molecule type" value="Genomic_DNA"/>
</dbReference>
<sequence length="744" mass="84115">MTSRPSPQNVSREAGIAPTVPPKPALPHPSPYSFQRLTASLSSIFYATPSTTQDGPSQPTAAQRLEAIAGGSSSRQPSQQGSTFFPQANNFHLENFVYNEAPANPGSTTSMQWDRGWEQLISHTAPNALYNSKARYDPPKCDEDTRVEVIREVMDWMTDRETASTRLLCMTGAAGAGKSALQQTIAERCVADGILASTFFFWKADNTRNNVSGVVATIAYQLGLKHIGVRRLIGAAMCQDPLIFDQSLITQMETLIVGPVKIFRATNGEQAARELPYAMFIDGLDECEDVDQQEALLDAIKESFLDNNQTYFRIFISSRPEWAIRTALEGPLATQHYHIPLSDRYDATADIRRYLWRRLREIGLRSGDPRARKDWPVEEDVEFLVKAASGQFIYAAIVIKYISERRTSPFDRLRVILTWRPAPEQRAAPFAMLDLLYTNILSVAKSAYEDVDTNNPEDFLPLLLAYQGGRKVGLPQDLDMCDSILGYPRKTHELVMSDLRSVTHVSAGQLQLYHKSLVDFLDSKLRARTLYVSTVELYAFVVRRILLNISGYDEKRYNDRNSWDLVSDLLDVLDPWNLDLKPLINEAGPFIYPILHEFTRRGGWDRVEEYGRFLRIGTRSEVEETYSLNLCKTIGSWIFEQVFPALEQKQELLTSDLEVAIAVQQWQYSVCVRVRDTSTCDCSKFCKLKGIVQPPGSTYDANWWGNFEKAREGLKTSHKPTCASLMRNAGAHSGKQIRITRRRL</sequence>
<feature type="compositionally biased region" description="Pro residues" evidence="2">
    <location>
        <begin position="19"/>
        <end position="30"/>
    </location>
</feature>
<dbReference type="OrthoDB" id="4760524at2759"/>
<dbReference type="Proteomes" id="UP000541558">
    <property type="component" value="Unassembled WGS sequence"/>
</dbReference>
<dbReference type="AlphaFoldDB" id="A0A8H5C6U6"/>
<gene>
    <name evidence="4" type="ORF">D9611_010856</name>
</gene>